<accession>A0A1I7WVE0</accession>
<proteinExistence type="inferred from homology"/>
<keyword evidence="2" id="KW-0378">Hydrolase</keyword>
<dbReference type="GO" id="GO:0017111">
    <property type="term" value="F:ribonucleoside triphosphate phosphatase activity"/>
    <property type="evidence" value="ECO:0007669"/>
    <property type="project" value="TreeGrafter"/>
</dbReference>
<dbReference type="PANTHER" id="PTHR11782:SF121">
    <property type="entry name" value="NUCLEOSIDE-DIPHOSPHATASE MIG-23"/>
    <property type="match status" value="1"/>
</dbReference>
<dbReference type="AlphaFoldDB" id="A0A1I7WVE0"/>
<organism evidence="3 4">
    <name type="scientific">Heterorhabditis bacteriophora</name>
    <name type="common">Entomopathogenic nematode worm</name>
    <dbReference type="NCBI Taxonomy" id="37862"/>
    <lineage>
        <taxon>Eukaryota</taxon>
        <taxon>Metazoa</taxon>
        <taxon>Ecdysozoa</taxon>
        <taxon>Nematoda</taxon>
        <taxon>Chromadorea</taxon>
        <taxon>Rhabditida</taxon>
        <taxon>Rhabditina</taxon>
        <taxon>Rhabditomorpha</taxon>
        <taxon>Strongyloidea</taxon>
        <taxon>Heterorhabditidae</taxon>
        <taxon>Heterorhabditis</taxon>
    </lineage>
</organism>
<protein>
    <submittedName>
        <fullName evidence="4">Mannosyltransferase</fullName>
    </submittedName>
</protein>
<dbReference type="Proteomes" id="UP000095283">
    <property type="component" value="Unplaced"/>
</dbReference>
<dbReference type="GO" id="GO:0045134">
    <property type="term" value="F:UDP phosphatase activity"/>
    <property type="evidence" value="ECO:0007669"/>
    <property type="project" value="TreeGrafter"/>
</dbReference>
<evidence type="ECO:0000256" key="1">
    <source>
        <dbReference type="ARBA" id="ARBA00009283"/>
    </source>
</evidence>
<keyword evidence="3" id="KW-1185">Reference proteome</keyword>
<comment type="similarity">
    <text evidence="1">Belongs to the GDA1/CD39 NTPase family.</text>
</comment>
<dbReference type="WBParaSite" id="Hba_09132">
    <property type="protein sequence ID" value="Hba_09132"/>
    <property type="gene ID" value="Hba_09132"/>
</dbReference>
<dbReference type="InterPro" id="IPR000407">
    <property type="entry name" value="GDA1_CD39_NTPase"/>
</dbReference>
<name>A0A1I7WVE0_HETBA</name>
<reference evidence="4" key="1">
    <citation type="submission" date="2016-11" db="UniProtKB">
        <authorList>
            <consortium name="WormBaseParasite"/>
        </authorList>
    </citation>
    <scope>IDENTIFICATION</scope>
</reference>
<dbReference type="GO" id="GO:0005794">
    <property type="term" value="C:Golgi apparatus"/>
    <property type="evidence" value="ECO:0007669"/>
    <property type="project" value="TreeGrafter"/>
</dbReference>
<evidence type="ECO:0000256" key="2">
    <source>
        <dbReference type="ARBA" id="ARBA00022801"/>
    </source>
</evidence>
<dbReference type="GO" id="GO:0006256">
    <property type="term" value="P:UDP catabolic process"/>
    <property type="evidence" value="ECO:0007669"/>
    <property type="project" value="TreeGrafter"/>
</dbReference>
<dbReference type="GO" id="GO:0004382">
    <property type="term" value="F:GDP phosphatase activity"/>
    <property type="evidence" value="ECO:0007669"/>
    <property type="project" value="TreeGrafter"/>
</dbReference>
<dbReference type="Gene3D" id="3.30.420.40">
    <property type="match status" value="1"/>
</dbReference>
<evidence type="ECO:0000313" key="3">
    <source>
        <dbReference type="Proteomes" id="UP000095283"/>
    </source>
</evidence>
<dbReference type="Pfam" id="PF01150">
    <property type="entry name" value="GDA1_CD39"/>
    <property type="match status" value="1"/>
</dbReference>
<dbReference type="PANTHER" id="PTHR11782">
    <property type="entry name" value="ADENOSINE/GUANOSINE DIPHOSPHATASE"/>
    <property type="match status" value="1"/>
</dbReference>
<dbReference type="GO" id="GO:0046036">
    <property type="term" value="P:CTP metabolic process"/>
    <property type="evidence" value="ECO:0007669"/>
    <property type="project" value="TreeGrafter"/>
</dbReference>
<dbReference type="GO" id="GO:0016020">
    <property type="term" value="C:membrane"/>
    <property type="evidence" value="ECO:0007669"/>
    <property type="project" value="TreeGrafter"/>
</dbReference>
<evidence type="ECO:0000313" key="4">
    <source>
        <dbReference type="WBParaSite" id="Hba_09132"/>
    </source>
</evidence>
<sequence length="148" mass="17321">MVRMATRFLLVIAIFIIGLTTFHLLSYPKNSASIITHFSEVSNGVPDYYFLTISYVLEYIKPLLDYVISYIPENKREYTPVFLLATAGMRLVPEKLVLFQNYIYHKCFLLLLCSIMKEHIRVIEGKWEALTLLLNMCNSFEINHYNLL</sequence>